<dbReference type="SUPFAM" id="SSF56672">
    <property type="entry name" value="DNA/RNA polymerases"/>
    <property type="match status" value="1"/>
</dbReference>
<dbReference type="PANTHER" id="PTHR46890:SF50">
    <property type="entry name" value="RNA-DIRECTED DNA POLYMERASE, EUKARYOTA, REVERSE TRANSCRIPTASE ZINC-BINDING DOMAIN PROTEIN-RELATED"/>
    <property type="match status" value="1"/>
</dbReference>
<dbReference type="InterPro" id="IPR029472">
    <property type="entry name" value="Copia-like_N"/>
</dbReference>
<reference evidence="3" key="1">
    <citation type="journal article" date="2022" name="Int. J. Mol. Sci.">
        <title>Draft Genome of Tanacetum Coccineum: Genomic Comparison of Closely Related Tanacetum-Family Plants.</title>
        <authorList>
            <person name="Yamashiro T."/>
            <person name="Shiraishi A."/>
            <person name="Nakayama K."/>
            <person name="Satake H."/>
        </authorList>
    </citation>
    <scope>NUCLEOTIDE SEQUENCE</scope>
</reference>
<evidence type="ECO:0000313" key="4">
    <source>
        <dbReference type="Proteomes" id="UP001151760"/>
    </source>
</evidence>
<dbReference type="Pfam" id="PF00078">
    <property type="entry name" value="RVT_1"/>
    <property type="match status" value="1"/>
</dbReference>
<feature type="transmembrane region" description="Helical" evidence="1">
    <location>
        <begin position="598"/>
        <end position="620"/>
    </location>
</feature>
<protein>
    <submittedName>
        <fullName evidence="3">RNA-directed DNA polymerase, eukaryota, reverse transcriptase zinc-binding domain protein</fullName>
    </submittedName>
</protein>
<dbReference type="InterPro" id="IPR043502">
    <property type="entry name" value="DNA/RNA_pol_sf"/>
</dbReference>
<keyword evidence="1" id="KW-1133">Transmembrane helix</keyword>
<feature type="transmembrane region" description="Helical" evidence="1">
    <location>
        <begin position="425"/>
        <end position="444"/>
    </location>
</feature>
<keyword evidence="1" id="KW-0472">Membrane</keyword>
<sequence>MIESLMSHEKLRSIKGSIKQWYSNIKINDRNKRLEDLNDLKVIDKKIDDGSANENDRENRIKLLQDIDNLDNLEAHDLIQKAHIKWDIEGDENSKFFHGIINQKRRSQSIIEKFQAHDSQIIFSPLVHSTGLCSNDRDFLETHVTLKEVKIAVWDCGGNKAPGPAGFSFVFVKKYWDLFKKDIFKFVDLFLASGTMLQGANSSFFKLFSKVSNPIHIKDFRLISLIGIHYKIIAKILANWLSKVIDWFKKIKKKMLIFKVDFEKAFESVSWKYLDFVLLSLGFSSKWRSWIRACLHSSRASILINGSPTFEFSIKRDLRQGDPLSPFLFILVMEGLHYAMSNAVSSGLIRGIKIGSSDITLSHLFYADDVIITTDWNFGDLDNIIRVLHVFYLASGLKISIHKSNIFGIGVPNGDVVDMARRTGYVSGIFLFTYIGLPIGLFLLDPNKDCLIIDRISNDQWKWNWSREDIGVRNKAYLRELLMEISLVDIIVEEDSCVWDMAIDGIFSVGDTRRLIDAKISHFGSPDFLYNNLPLGGGDKEVVKEYFTNDGFQRWKKIYGDGDDVNKLQLDIRIGHAKIVKSIMRLNMSNLKVLEDRWCYNVYVVFVGVVVFCLSVGSLFSLSLDQGNLLHLHANDSNCASIVSLKLTSIENYRIWASAMKLALQIKHKMGFDVYLGHVFSNNAKSVWIELQEAYDRILGSIMFNLLQKINTFKQGGLPISEYYHKLNSLWREFDIFTKLPDCTCAARTELVDHGKLLKLMQFLMGLDDIYQHIRSSLLTWEILPEVKDAFVIISREKSHKGIPLTSVKTDKPQVSSFVSKQNDNNINRNN</sequence>
<dbReference type="PANTHER" id="PTHR46890">
    <property type="entry name" value="NON-LTR RETROLELEMENT REVERSE TRANSCRIPTASE-LIKE PROTEIN-RELATED"/>
    <property type="match status" value="1"/>
</dbReference>
<dbReference type="InterPro" id="IPR052343">
    <property type="entry name" value="Retrotransposon-Effector_Assoc"/>
</dbReference>
<keyword evidence="1" id="KW-0812">Transmembrane</keyword>
<dbReference type="Proteomes" id="UP001151760">
    <property type="component" value="Unassembled WGS sequence"/>
</dbReference>
<keyword evidence="3" id="KW-0808">Transferase</keyword>
<feature type="domain" description="Reverse transcriptase" evidence="2">
    <location>
        <begin position="189"/>
        <end position="439"/>
    </location>
</feature>
<comment type="caution">
    <text evidence="3">The sequence shown here is derived from an EMBL/GenBank/DDBJ whole genome shotgun (WGS) entry which is preliminary data.</text>
</comment>
<reference evidence="3" key="2">
    <citation type="submission" date="2022-01" db="EMBL/GenBank/DDBJ databases">
        <authorList>
            <person name="Yamashiro T."/>
            <person name="Shiraishi A."/>
            <person name="Satake H."/>
            <person name="Nakayama K."/>
        </authorList>
    </citation>
    <scope>NUCLEOTIDE SEQUENCE</scope>
</reference>
<organism evidence="3 4">
    <name type="scientific">Tanacetum coccineum</name>
    <dbReference type="NCBI Taxonomy" id="301880"/>
    <lineage>
        <taxon>Eukaryota</taxon>
        <taxon>Viridiplantae</taxon>
        <taxon>Streptophyta</taxon>
        <taxon>Embryophyta</taxon>
        <taxon>Tracheophyta</taxon>
        <taxon>Spermatophyta</taxon>
        <taxon>Magnoliopsida</taxon>
        <taxon>eudicotyledons</taxon>
        <taxon>Gunneridae</taxon>
        <taxon>Pentapetalae</taxon>
        <taxon>asterids</taxon>
        <taxon>campanulids</taxon>
        <taxon>Asterales</taxon>
        <taxon>Asteraceae</taxon>
        <taxon>Asteroideae</taxon>
        <taxon>Anthemideae</taxon>
        <taxon>Anthemidinae</taxon>
        <taxon>Tanacetum</taxon>
    </lineage>
</organism>
<dbReference type="EMBL" id="BQNB010010491">
    <property type="protein sequence ID" value="GJS77998.1"/>
    <property type="molecule type" value="Genomic_DNA"/>
</dbReference>
<name>A0ABQ4YJN6_9ASTR</name>
<gene>
    <name evidence="3" type="ORF">Tco_0727879</name>
</gene>
<keyword evidence="4" id="KW-1185">Reference proteome</keyword>
<evidence type="ECO:0000259" key="2">
    <source>
        <dbReference type="PROSITE" id="PS50878"/>
    </source>
</evidence>
<dbReference type="GO" id="GO:0003964">
    <property type="term" value="F:RNA-directed DNA polymerase activity"/>
    <property type="evidence" value="ECO:0007669"/>
    <property type="project" value="UniProtKB-KW"/>
</dbReference>
<evidence type="ECO:0000256" key="1">
    <source>
        <dbReference type="SAM" id="Phobius"/>
    </source>
</evidence>
<dbReference type="Pfam" id="PF14244">
    <property type="entry name" value="Retrotran_gag_3"/>
    <property type="match status" value="1"/>
</dbReference>
<keyword evidence="3" id="KW-0695">RNA-directed DNA polymerase</keyword>
<proteinExistence type="predicted"/>
<dbReference type="PROSITE" id="PS50878">
    <property type="entry name" value="RT_POL"/>
    <property type="match status" value="1"/>
</dbReference>
<accession>A0ABQ4YJN6</accession>
<evidence type="ECO:0000313" key="3">
    <source>
        <dbReference type="EMBL" id="GJS77998.1"/>
    </source>
</evidence>
<keyword evidence="3" id="KW-0548">Nucleotidyltransferase</keyword>
<dbReference type="InterPro" id="IPR000477">
    <property type="entry name" value="RT_dom"/>
</dbReference>